<dbReference type="Proteomes" id="UP000316621">
    <property type="component" value="Chromosome 8"/>
</dbReference>
<keyword evidence="2" id="KW-1185">Reference proteome</keyword>
<protein>
    <submittedName>
        <fullName evidence="1">Uncharacterized protein</fullName>
    </submittedName>
</protein>
<gene>
    <name evidence="1" type="ORF">C5167_048745</name>
</gene>
<accession>A0A4Y7KLJ8</accession>
<proteinExistence type="predicted"/>
<dbReference type="AlphaFoldDB" id="A0A4Y7KLJ8"/>
<sequence length="97" mass="11220">MELDILSAKTSEQFSHANNFKLIVRVHQLVMEDSVGDMDKKRLPYLVHLTIAAIVETWHLSWKLMTADARGHTFIQLEPAPRRGALDVTRRTLDYFN</sequence>
<reference evidence="1 2" key="1">
    <citation type="journal article" date="2018" name="Science">
        <title>The opium poppy genome and morphinan production.</title>
        <authorList>
            <person name="Guo L."/>
            <person name="Winzer T."/>
            <person name="Yang X."/>
            <person name="Li Y."/>
            <person name="Ning Z."/>
            <person name="He Z."/>
            <person name="Teodor R."/>
            <person name="Lu Y."/>
            <person name="Bowser T.A."/>
            <person name="Graham I.A."/>
            <person name="Ye K."/>
        </authorList>
    </citation>
    <scope>NUCLEOTIDE SEQUENCE [LARGE SCALE GENOMIC DNA]</scope>
    <source>
        <strain evidence="2">cv. HN1</strain>
        <tissue evidence="1">Leaves</tissue>
    </source>
</reference>
<dbReference type="Gramene" id="RZC73262">
    <property type="protein sequence ID" value="RZC73262"/>
    <property type="gene ID" value="C5167_048745"/>
</dbReference>
<dbReference type="STRING" id="3469.A0A4Y7KLJ8"/>
<evidence type="ECO:0000313" key="1">
    <source>
        <dbReference type="EMBL" id="RZC73262.1"/>
    </source>
</evidence>
<name>A0A4Y7KLJ8_PAPSO</name>
<organism evidence="1 2">
    <name type="scientific">Papaver somniferum</name>
    <name type="common">Opium poppy</name>
    <dbReference type="NCBI Taxonomy" id="3469"/>
    <lineage>
        <taxon>Eukaryota</taxon>
        <taxon>Viridiplantae</taxon>
        <taxon>Streptophyta</taxon>
        <taxon>Embryophyta</taxon>
        <taxon>Tracheophyta</taxon>
        <taxon>Spermatophyta</taxon>
        <taxon>Magnoliopsida</taxon>
        <taxon>Ranunculales</taxon>
        <taxon>Papaveraceae</taxon>
        <taxon>Papaveroideae</taxon>
        <taxon>Papaver</taxon>
    </lineage>
</organism>
<dbReference type="EMBL" id="CM010722">
    <property type="protein sequence ID" value="RZC73262.1"/>
    <property type="molecule type" value="Genomic_DNA"/>
</dbReference>
<evidence type="ECO:0000313" key="2">
    <source>
        <dbReference type="Proteomes" id="UP000316621"/>
    </source>
</evidence>